<evidence type="ECO:0000256" key="7">
    <source>
        <dbReference type="ARBA" id="ARBA00022898"/>
    </source>
</evidence>
<gene>
    <name evidence="10" type="ORF">sS8_2003</name>
</gene>
<dbReference type="GO" id="GO:0046872">
    <property type="term" value="F:metal ion binding"/>
    <property type="evidence" value="ECO:0007669"/>
    <property type="project" value="UniProtKB-KW"/>
</dbReference>
<evidence type="ECO:0000256" key="4">
    <source>
        <dbReference type="ARBA" id="ARBA00022485"/>
    </source>
</evidence>
<dbReference type="InterPro" id="IPR058240">
    <property type="entry name" value="rSAM_sf"/>
</dbReference>
<sequence>MSISPKKIFTGFDSTRYTAYNLGNFREIPQMARLDEEQLFEIEVVGRVLPFKTNNFVVDELIDWENVPNDPMFVLTFPQREMLLPHHFEEMAALVKGGASPTLIREAADRIRLELNPHPAGQRELNVPHLNGEPMHGMQHKYRETVLFFPSPGQTCHAYCSFCFRWPQFVGLSGLKFASREAEHLVAYLKAHPEVTDVLFTGGDPLIMSARRLADYIEPLIAADLPNLRHIRIGTKALSYWPYRFLADADSDHLIALLRKVAASGKHLAIMAHFNHPRELEPAAVRHAIQRLRSTGAVIRTQSPVLRHINDDPALWARMWNAQVDLGCVPYYMFLARDTGAQHYFAVPLVRGWEIFREAYQRVSGLGRTVRGPSLSACPGKVQVLGVAEAAGEKVITMRFLQGRNPDWIHRPFFAEYDDKATWLDELKPAFGQQKFFFEEELDRIYRESAFASS</sequence>
<evidence type="ECO:0000256" key="3">
    <source>
        <dbReference type="ARBA" id="ARBA00008703"/>
    </source>
</evidence>
<protein>
    <submittedName>
        <fullName evidence="10">Lysine 2,3-aminomutase</fullName>
    </submittedName>
</protein>
<keyword evidence="4" id="KW-0004">4Fe-4S</keyword>
<dbReference type="OrthoDB" id="9768064at2"/>
<proteinExistence type="inferred from homology"/>
<keyword evidence="11" id="KW-1185">Reference proteome</keyword>
<keyword evidence="9" id="KW-0411">Iron-sulfur</keyword>
<dbReference type="SFLD" id="SFLDS00029">
    <property type="entry name" value="Radical_SAM"/>
    <property type="match status" value="1"/>
</dbReference>
<dbReference type="PANTHER" id="PTHR30538:SF0">
    <property type="entry name" value="L-LYSINE 2,3-AMINOMUTASE AQ_1632-RELATED"/>
    <property type="match status" value="1"/>
</dbReference>
<evidence type="ECO:0000256" key="5">
    <source>
        <dbReference type="ARBA" id="ARBA00022691"/>
    </source>
</evidence>
<dbReference type="RefSeq" id="WP_119629465.1">
    <property type="nucleotide sequence ID" value="NZ_AP017928.1"/>
</dbReference>
<reference evidence="10 11" key="1">
    <citation type="submission" date="2016-12" db="EMBL/GenBank/DDBJ databases">
        <title>Genome sequencing of Methylocaldum marinum.</title>
        <authorList>
            <person name="Takeuchi M."/>
            <person name="Kamagata Y."/>
            <person name="Hiraoka S."/>
            <person name="Oshima K."/>
            <person name="Hattori M."/>
            <person name="Iwasaki W."/>
        </authorList>
    </citation>
    <scope>NUCLEOTIDE SEQUENCE [LARGE SCALE GENOMIC DNA]</scope>
    <source>
        <strain evidence="10 11">S8</strain>
    </source>
</reference>
<keyword evidence="5" id="KW-0949">S-adenosyl-L-methionine</keyword>
<comment type="cofactor">
    <cofactor evidence="1">
        <name>pyridoxal 5'-phosphate</name>
        <dbReference type="ChEBI" id="CHEBI:597326"/>
    </cofactor>
</comment>
<keyword evidence="8" id="KW-0408">Iron</keyword>
<evidence type="ECO:0000256" key="9">
    <source>
        <dbReference type="ARBA" id="ARBA00023014"/>
    </source>
</evidence>
<dbReference type="Gene3D" id="3.20.20.70">
    <property type="entry name" value="Aldolase class I"/>
    <property type="match status" value="1"/>
</dbReference>
<evidence type="ECO:0000256" key="6">
    <source>
        <dbReference type="ARBA" id="ARBA00022723"/>
    </source>
</evidence>
<evidence type="ECO:0000256" key="2">
    <source>
        <dbReference type="ARBA" id="ARBA00001966"/>
    </source>
</evidence>
<evidence type="ECO:0000256" key="1">
    <source>
        <dbReference type="ARBA" id="ARBA00001933"/>
    </source>
</evidence>
<keyword evidence="7" id="KW-0663">Pyridoxal phosphate</keyword>
<dbReference type="InterPro" id="IPR003739">
    <property type="entry name" value="Lys_aminomutase/Glu_NH3_mut"/>
</dbReference>
<dbReference type="AlphaFoldDB" id="A0A250KQT5"/>
<dbReference type="SUPFAM" id="SSF102114">
    <property type="entry name" value="Radical SAM enzymes"/>
    <property type="match status" value="1"/>
</dbReference>
<evidence type="ECO:0000256" key="8">
    <source>
        <dbReference type="ARBA" id="ARBA00023004"/>
    </source>
</evidence>
<dbReference type="GO" id="GO:0051539">
    <property type="term" value="F:4 iron, 4 sulfur cluster binding"/>
    <property type="evidence" value="ECO:0007669"/>
    <property type="project" value="UniProtKB-KW"/>
</dbReference>
<dbReference type="SFLD" id="SFLDG01070">
    <property type="entry name" value="PLP-dependent"/>
    <property type="match status" value="1"/>
</dbReference>
<dbReference type="Proteomes" id="UP000266313">
    <property type="component" value="Chromosome"/>
</dbReference>
<evidence type="ECO:0000313" key="10">
    <source>
        <dbReference type="EMBL" id="BBA33957.1"/>
    </source>
</evidence>
<dbReference type="PANTHER" id="PTHR30538">
    <property type="entry name" value="LYSINE 2,3-AMINOMUTASE-RELATED"/>
    <property type="match status" value="1"/>
</dbReference>
<comment type="cofactor">
    <cofactor evidence="2">
        <name>[4Fe-4S] cluster</name>
        <dbReference type="ChEBI" id="CHEBI:49883"/>
    </cofactor>
</comment>
<dbReference type="EMBL" id="AP017928">
    <property type="protein sequence ID" value="BBA33957.1"/>
    <property type="molecule type" value="Genomic_DNA"/>
</dbReference>
<dbReference type="InterPro" id="IPR007197">
    <property type="entry name" value="rSAM"/>
</dbReference>
<keyword evidence="6" id="KW-0479">Metal-binding</keyword>
<organism evidence="10 11">
    <name type="scientific">Methylocaldum marinum</name>
    <dbReference type="NCBI Taxonomy" id="1432792"/>
    <lineage>
        <taxon>Bacteria</taxon>
        <taxon>Pseudomonadati</taxon>
        <taxon>Pseudomonadota</taxon>
        <taxon>Gammaproteobacteria</taxon>
        <taxon>Methylococcales</taxon>
        <taxon>Methylococcaceae</taxon>
        <taxon>Methylocaldum</taxon>
    </lineage>
</organism>
<dbReference type="CDD" id="cd01335">
    <property type="entry name" value="Radical_SAM"/>
    <property type="match status" value="1"/>
</dbReference>
<dbReference type="KEGG" id="mmai:sS8_2003"/>
<dbReference type="InterPro" id="IPR013785">
    <property type="entry name" value="Aldolase_TIM"/>
</dbReference>
<evidence type="ECO:0000313" key="11">
    <source>
        <dbReference type="Proteomes" id="UP000266313"/>
    </source>
</evidence>
<dbReference type="GO" id="GO:0003824">
    <property type="term" value="F:catalytic activity"/>
    <property type="evidence" value="ECO:0007669"/>
    <property type="project" value="InterPro"/>
</dbReference>
<comment type="similarity">
    <text evidence="3">Belongs to the radical SAM superfamily. KamA family.</text>
</comment>
<name>A0A250KQT5_9GAMM</name>
<accession>A0A250KQT5</accession>